<dbReference type="EMBL" id="JAOPJF010000028">
    <property type="protein sequence ID" value="KAK1144745.1"/>
    <property type="molecule type" value="Genomic_DNA"/>
</dbReference>
<comment type="caution">
    <text evidence="1">The sequence shown here is derived from an EMBL/GenBank/DDBJ whole genome shotgun (WGS) entry which is preliminary data.</text>
</comment>
<gene>
    <name evidence="1" type="ORF">N8T08_004756</name>
</gene>
<organism evidence="1 2">
    <name type="scientific">Aspergillus melleus</name>
    <dbReference type="NCBI Taxonomy" id="138277"/>
    <lineage>
        <taxon>Eukaryota</taxon>
        <taxon>Fungi</taxon>
        <taxon>Dikarya</taxon>
        <taxon>Ascomycota</taxon>
        <taxon>Pezizomycotina</taxon>
        <taxon>Eurotiomycetes</taxon>
        <taxon>Eurotiomycetidae</taxon>
        <taxon>Eurotiales</taxon>
        <taxon>Aspergillaceae</taxon>
        <taxon>Aspergillus</taxon>
        <taxon>Aspergillus subgen. Circumdati</taxon>
    </lineage>
</organism>
<accession>A0ACC3B3J2</accession>
<proteinExistence type="predicted"/>
<dbReference type="Proteomes" id="UP001177260">
    <property type="component" value="Unassembled WGS sequence"/>
</dbReference>
<evidence type="ECO:0000313" key="1">
    <source>
        <dbReference type="EMBL" id="KAK1144745.1"/>
    </source>
</evidence>
<name>A0ACC3B3J2_9EURO</name>
<sequence>MLSSLFNRNQQQQQPTSSPQETSSSSSSLPDQPPKSDDEPLPELRFIKPNTKYKLLLGGLAFFTFSLITTRRALNKRFLAQIPPFYTSSVLHRPNVNGGMEAFEALNLATLNVISFGMVGSGAAMVALDINRLEDMQRFVRRGFNVDGGEVTKTDQELEEEVAEWVGSVLGKKFEKEVRKEQQEGKSAAAVKEEN</sequence>
<reference evidence="1 2" key="1">
    <citation type="journal article" date="2023" name="ACS Omega">
        <title>Identification of the Neoaspergillic Acid Biosynthesis Gene Cluster by Establishing an In Vitro CRISPR-Ribonucleoprotein Genetic System in Aspergillus melleus.</title>
        <authorList>
            <person name="Yuan B."/>
            <person name="Grau M.F."/>
            <person name="Murata R.M."/>
            <person name="Torok T."/>
            <person name="Venkateswaran K."/>
            <person name="Stajich J.E."/>
            <person name="Wang C.C.C."/>
        </authorList>
    </citation>
    <scope>NUCLEOTIDE SEQUENCE [LARGE SCALE GENOMIC DNA]</scope>
    <source>
        <strain evidence="1 2">IMV 1140</strain>
    </source>
</reference>
<protein>
    <submittedName>
        <fullName evidence="1">Uncharacterized protein</fullName>
    </submittedName>
</protein>
<keyword evidence="2" id="KW-1185">Reference proteome</keyword>
<evidence type="ECO:0000313" key="2">
    <source>
        <dbReference type="Proteomes" id="UP001177260"/>
    </source>
</evidence>